<dbReference type="EMBL" id="CP014578">
    <property type="protein sequence ID" value="ANB72239.1"/>
    <property type="molecule type" value="Genomic_DNA"/>
</dbReference>
<dbReference type="KEGG" id="buz:AYM40_07600"/>
<name>A0A160FIV9_9BURK</name>
<dbReference type="Proteomes" id="UP000076852">
    <property type="component" value="Chromosome 1"/>
</dbReference>
<sequence length="79" mass="8722">MTAAVRAAAPFQLPDDAYLTVAFKSRALHPVQCISSQFFPDCLEDVGSRNKRGTRRAVCLARTVLETRRVLVEVVIVSC</sequence>
<gene>
    <name evidence="1" type="ORF">AYM40_07600</name>
</gene>
<dbReference type="AlphaFoldDB" id="A0A160FIV9"/>
<evidence type="ECO:0000313" key="1">
    <source>
        <dbReference type="EMBL" id="ANB72239.1"/>
    </source>
</evidence>
<organism evidence="1 2">
    <name type="scientific">Paraburkholderia phytofirmans OLGA172</name>
    <dbReference type="NCBI Taxonomy" id="1417228"/>
    <lineage>
        <taxon>Bacteria</taxon>
        <taxon>Pseudomonadati</taxon>
        <taxon>Pseudomonadota</taxon>
        <taxon>Betaproteobacteria</taxon>
        <taxon>Burkholderiales</taxon>
        <taxon>Burkholderiaceae</taxon>
        <taxon>Paraburkholderia</taxon>
    </lineage>
</organism>
<evidence type="ECO:0000313" key="2">
    <source>
        <dbReference type="Proteomes" id="UP000076852"/>
    </source>
</evidence>
<reference evidence="1 2" key="1">
    <citation type="journal article" date="2016" name="Gene">
        <title>PacBio SMRT assembly of a complex multi-replicon genome reveals chlorocatechol degradative operon in a region of genome plasticity.</title>
        <authorList>
            <person name="Ricker N."/>
            <person name="Shen S.Y."/>
            <person name="Goordial J."/>
            <person name="Jin S."/>
            <person name="Fulthorpe R.R."/>
        </authorList>
    </citation>
    <scope>NUCLEOTIDE SEQUENCE [LARGE SCALE GENOMIC DNA]</scope>
    <source>
        <strain evidence="1 2">OLGA172</strain>
    </source>
</reference>
<protein>
    <submittedName>
        <fullName evidence="1">Uncharacterized protein</fullName>
    </submittedName>
</protein>
<proteinExistence type="predicted"/>
<accession>A0A160FIV9</accession>
<keyword evidence="2" id="KW-1185">Reference proteome</keyword>